<dbReference type="PANTHER" id="PTHR42881:SF2">
    <property type="entry name" value="PROLYL ENDOPEPTIDASE"/>
    <property type="match status" value="1"/>
</dbReference>
<name>A0ABN7SRZ8_OIKDI</name>
<dbReference type="InterPro" id="IPR051167">
    <property type="entry name" value="Prolyl_oligopep/macrocyclase"/>
</dbReference>
<evidence type="ECO:0000259" key="8">
    <source>
        <dbReference type="Pfam" id="PF00326"/>
    </source>
</evidence>
<keyword evidence="6 7" id="KW-0720">Serine protease</keyword>
<evidence type="ECO:0000256" key="2">
    <source>
        <dbReference type="ARBA" id="ARBA00005228"/>
    </source>
</evidence>
<evidence type="ECO:0000256" key="4">
    <source>
        <dbReference type="ARBA" id="ARBA00022670"/>
    </source>
</evidence>
<dbReference type="Gene3D" id="3.40.50.1820">
    <property type="entry name" value="alpha/beta hydrolase"/>
    <property type="match status" value="1"/>
</dbReference>
<dbReference type="InterPro" id="IPR029058">
    <property type="entry name" value="AB_hydrolase_fold"/>
</dbReference>
<dbReference type="SUPFAM" id="SSF50993">
    <property type="entry name" value="Peptidase/esterase 'gauge' domain"/>
    <property type="match status" value="1"/>
</dbReference>
<dbReference type="InterPro" id="IPR023302">
    <property type="entry name" value="Pept_S9A_N"/>
</dbReference>
<protein>
    <recommendedName>
        <fullName evidence="3 7">Prolyl endopeptidase</fullName>
        <ecNumber evidence="7">3.4.21.-</ecNumber>
    </recommendedName>
</protein>
<dbReference type="PROSITE" id="PS00708">
    <property type="entry name" value="PRO_ENDOPEP_SER"/>
    <property type="match status" value="1"/>
</dbReference>
<sequence>MKYPAFEKLPDVEDFHGEKIADPYKWLEEPDSEKTKDFVNKQNEIFDEYRKTLTNRDQLLSKMREHYNYPKYGCPKKHGKYYYYSHNPGLLNQSIIYQLDSLDAEPRVFLDQNKLSEDGTSAIRMAAWNDDGSVYAFGQSDKGSDWVTIKFKTAEGELLKDEITKVRYSCLDWTKDGSGIFYNAYPSQEGVTDGTEVTGNENQLLFYHKMGTAQSEDIQIAAFPEDPKLMSGAEISDCGEYILLGIQRGCEPTNKLWIYKIQNGEIPRTENGILPYEKIIDTFDAKYDYLTNNGTVFFFATTKDAPRKKVISIDIATKETKEIIPQPETAKFECVAPVNKDYFIVEFLEDVKSAMYIYSMEGKQLCKVPIDIGTIGTISCKRKHAEIFFSFTSFLSPGQIFKLDISDPSNAKTELYRETVVPGFKSGDFVTEQVFYQSKDGTKIPMFIVAKKGFEMNGKNPCLLYGYGGFDISITPSFSSIRLPWLNNFNGLYCIANIRGGGEYGEEWHSAAIKSKKQTSYDDFQAAAEYLTAQQYSSSDNICIMGGSNGGLLVGACLNQRPELFSAGVAAVGVMDLLRFHRYTIGHAWCSDFGCSDDKKDFEYLKKLSPTHNIPNTEKFPAVLVTTADHDDRVVPHHSLKYLATLQETCTDTNRVLLGRIDTKAGHGFGKSTEMVLEEYSDTFSFIAKETGAEWNE</sequence>
<dbReference type="Gene3D" id="2.130.10.120">
    <property type="entry name" value="Prolyl oligopeptidase, N-terminal domain"/>
    <property type="match status" value="1"/>
</dbReference>
<dbReference type="Proteomes" id="UP001158576">
    <property type="component" value="Chromosome 1"/>
</dbReference>
<evidence type="ECO:0000259" key="9">
    <source>
        <dbReference type="Pfam" id="PF02897"/>
    </source>
</evidence>
<dbReference type="SUPFAM" id="SSF53474">
    <property type="entry name" value="alpha/beta-Hydrolases"/>
    <property type="match status" value="1"/>
</dbReference>
<keyword evidence="4 7" id="KW-0645">Protease</keyword>
<dbReference type="Pfam" id="PF00326">
    <property type="entry name" value="Peptidase_S9"/>
    <property type="match status" value="1"/>
</dbReference>
<proteinExistence type="inferred from homology"/>
<feature type="domain" description="Peptidase S9 prolyl oligopeptidase catalytic" evidence="8">
    <location>
        <begin position="477"/>
        <end position="692"/>
    </location>
</feature>
<feature type="domain" description="Peptidase S9A N-terminal" evidence="9">
    <location>
        <begin position="10"/>
        <end position="409"/>
    </location>
</feature>
<comment type="catalytic activity">
    <reaction evidence="1">
        <text>Hydrolysis of Pro-|-Xaa &gt;&gt; Ala-|-Xaa in oligopeptides.</text>
        <dbReference type="EC" id="3.4.21.26"/>
    </reaction>
</comment>
<accession>A0ABN7SRZ8</accession>
<keyword evidence="5 7" id="KW-0378">Hydrolase</keyword>
<evidence type="ECO:0000256" key="1">
    <source>
        <dbReference type="ARBA" id="ARBA00001070"/>
    </source>
</evidence>
<evidence type="ECO:0000313" key="10">
    <source>
        <dbReference type="EMBL" id="CAG5104750.1"/>
    </source>
</evidence>
<dbReference type="InterPro" id="IPR002471">
    <property type="entry name" value="Pept_S9_AS"/>
</dbReference>
<dbReference type="PRINTS" id="PR00862">
    <property type="entry name" value="PROLIGOPTASE"/>
</dbReference>
<comment type="similarity">
    <text evidence="2 7">Belongs to the peptidase S9A family.</text>
</comment>
<dbReference type="EMBL" id="OU015566">
    <property type="protein sequence ID" value="CAG5104750.1"/>
    <property type="molecule type" value="Genomic_DNA"/>
</dbReference>
<gene>
    <name evidence="10" type="ORF">OKIOD_LOCUS10269</name>
</gene>
<evidence type="ECO:0000313" key="11">
    <source>
        <dbReference type="Proteomes" id="UP001158576"/>
    </source>
</evidence>
<dbReference type="InterPro" id="IPR001375">
    <property type="entry name" value="Peptidase_S9_cat"/>
</dbReference>
<evidence type="ECO:0000256" key="7">
    <source>
        <dbReference type="RuleBase" id="RU368024"/>
    </source>
</evidence>
<keyword evidence="11" id="KW-1185">Reference proteome</keyword>
<evidence type="ECO:0000256" key="3">
    <source>
        <dbReference type="ARBA" id="ARBA00016310"/>
    </source>
</evidence>
<evidence type="ECO:0000256" key="6">
    <source>
        <dbReference type="ARBA" id="ARBA00022825"/>
    </source>
</evidence>
<dbReference type="EC" id="3.4.21.-" evidence="7"/>
<reference evidence="10 11" key="1">
    <citation type="submission" date="2021-04" db="EMBL/GenBank/DDBJ databases">
        <authorList>
            <person name="Bliznina A."/>
        </authorList>
    </citation>
    <scope>NUCLEOTIDE SEQUENCE [LARGE SCALE GENOMIC DNA]</scope>
</reference>
<dbReference type="PANTHER" id="PTHR42881">
    <property type="entry name" value="PROLYL ENDOPEPTIDASE"/>
    <property type="match status" value="1"/>
</dbReference>
<dbReference type="InterPro" id="IPR002470">
    <property type="entry name" value="Peptidase_S9A"/>
</dbReference>
<dbReference type="Pfam" id="PF02897">
    <property type="entry name" value="Peptidase_S9_N"/>
    <property type="match status" value="1"/>
</dbReference>
<organism evidence="10 11">
    <name type="scientific">Oikopleura dioica</name>
    <name type="common">Tunicate</name>
    <dbReference type="NCBI Taxonomy" id="34765"/>
    <lineage>
        <taxon>Eukaryota</taxon>
        <taxon>Metazoa</taxon>
        <taxon>Chordata</taxon>
        <taxon>Tunicata</taxon>
        <taxon>Appendicularia</taxon>
        <taxon>Copelata</taxon>
        <taxon>Oikopleuridae</taxon>
        <taxon>Oikopleura</taxon>
    </lineage>
</organism>
<evidence type="ECO:0000256" key="5">
    <source>
        <dbReference type="ARBA" id="ARBA00022801"/>
    </source>
</evidence>